<keyword evidence="2" id="KW-1185">Reference proteome</keyword>
<dbReference type="Gene3D" id="3.10.490.10">
    <property type="entry name" value="Gamma-glutamyl cyclotransferase-like"/>
    <property type="match status" value="1"/>
</dbReference>
<comment type="caution">
    <text evidence="1">The sequence shown here is derived from an EMBL/GenBank/DDBJ whole genome shotgun (WGS) entry which is preliminary data.</text>
</comment>
<dbReference type="EMBL" id="JAGEVF010000002">
    <property type="protein sequence ID" value="MBO3115942.1"/>
    <property type="molecule type" value="Genomic_DNA"/>
</dbReference>
<accession>A0ABS3SZN1</accession>
<sequence length="222" mass="25841">MKSAQTYILIMLIPILFGCNKNLEKEVITIEKGKVGMIGYGSLMSKTSMEKTLKRTYQDSVYLVHLKDYQRSWDFFSSVLNPKRDFFYSKDNDTIQIYNGIALNITESDKQKMNCVLFFITPEELAEFDIREKGYDRIDVTNKIEEYEFKGGKVYVYKADAGHTYNYELKDNTVLPKPYFDLVTKACDSIGVKFRQEFESSTKNLDKVTVLANSDVFWIDKE</sequence>
<evidence type="ECO:0000313" key="2">
    <source>
        <dbReference type="Proteomes" id="UP000676776"/>
    </source>
</evidence>
<dbReference type="Proteomes" id="UP000676776">
    <property type="component" value="Unassembled WGS sequence"/>
</dbReference>
<dbReference type="RefSeq" id="WP_208152704.1">
    <property type="nucleotide sequence ID" value="NZ_JAGEVF010000002.1"/>
</dbReference>
<reference evidence="1 2" key="1">
    <citation type="submission" date="2021-03" db="EMBL/GenBank/DDBJ databases">
        <title>Winogradskyella sp. nov., isolated from costal sediment.</title>
        <authorList>
            <person name="Gao C."/>
        </authorList>
    </citation>
    <scope>NUCLEOTIDE SEQUENCE [LARGE SCALE GENOMIC DNA]</scope>
    <source>
        <strain evidence="1 2">DF17</strain>
    </source>
</reference>
<dbReference type="PROSITE" id="PS51257">
    <property type="entry name" value="PROKAR_LIPOPROTEIN"/>
    <property type="match status" value="1"/>
</dbReference>
<organism evidence="1 2">
    <name type="scientific">Winogradskyella pelagia</name>
    <dbReference type="NCBI Taxonomy" id="2819984"/>
    <lineage>
        <taxon>Bacteria</taxon>
        <taxon>Pseudomonadati</taxon>
        <taxon>Bacteroidota</taxon>
        <taxon>Flavobacteriia</taxon>
        <taxon>Flavobacteriales</taxon>
        <taxon>Flavobacteriaceae</taxon>
        <taxon>Winogradskyella</taxon>
    </lineage>
</organism>
<dbReference type="InterPro" id="IPR013024">
    <property type="entry name" value="GGCT-like"/>
</dbReference>
<proteinExistence type="predicted"/>
<name>A0ABS3SZN1_9FLAO</name>
<evidence type="ECO:0000313" key="1">
    <source>
        <dbReference type="EMBL" id="MBO3115942.1"/>
    </source>
</evidence>
<protein>
    <submittedName>
        <fullName evidence="1">Gamma-glutamylcyclotransferase</fullName>
    </submittedName>
</protein>
<gene>
    <name evidence="1" type="ORF">J4050_04245</name>
</gene>
<dbReference type="CDD" id="cd06661">
    <property type="entry name" value="GGCT_like"/>
    <property type="match status" value="1"/>
</dbReference>